<evidence type="ECO:0000313" key="1">
    <source>
        <dbReference type="EMBL" id="KAK3702741.1"/>
    </source>
</evidence>
<dbReference type="EMBL" id="JAWDGP010007852">
    <property type="protein sequence ID" value="KAK3702741.1"/>
    <property type="molecule type" value="Genomic_DNA"/>
</dbReference>
<accession>A0AAE1CKH7</accession>
<dbReference type="AlphaFoldDB" id="A0AAE1CKH7"/>
<reference evidence="1" key="1">
    <citation type="journal article" date="2023" name="G3 (Bethesda)">
        <title>A reference genome for the long-term kleptoplast-retaining sea slug Elysia crispata morphotype clarki.</title>
        <authorList>
            <person name="Eastman K.E."/>
            <person name="Pendleton A.L."/>
            <person name="Shaikh M.A."/>
            <person name="Suttiyut T."/>
            <person name="Ogas R."/>
            <person name="Tomko P."/>
            <person name="Gavelis G."/>
            <person name="Widhalm J.R."/>
            <person name="Wisecaver J.H."/>
        </authorList>
    </citation>
    <scope>NUCLEOTIDE SEQUENCE</scope>
    <source>
        <strain evidence="1">ECLA1</strain>
    </source>
</reference>
<evidence type="ECO:0000313" key="2">
    <source>
        <dbReference type="Proteomes" id="UP001283361"/>
    </source>
</evidence>
<sequence>MVSPACSRDQHLLFIICSSSLSHYKPLRIFLLFSHFQFEVRLRGKKQGSPPLLDAVTNHRATSGSGTDTVAVGGFSLPQDACRQRRSRDHGWTPEDGCYVILQYKSGCTDWSTLGPVYAGRDLTALPEIAQPEPAVDTGPRLDYSLSANLSPLHIMISVHKGGAAGTY</sequence>
<name>A0AAE1CKH7_9GAST</name>
<dbReference type="Proteomes" id="UP001283361">
    <property type="component" value="Unassembled WGS sequence"/>
</dbReference>
<comment type="caution">
    <text evidence="1">The sequence shown here is derived from an EMBL/GenBank/DDBJ whole genome shotgun (WGS) entry which is preliminary data.</text>
</comment>
<organism evidence="1 2">
    <name type="scientific">Elysia crispata</name>
    <name type="common">lettuce slug</name>
    <dbReference type="NCBI Taxonomy" id="231223"/>
    <lineage>
        <taxon>Eukaryota</taxon>
        <taxon>Metazoa</taxon>
        <taxon>Spiralia</taxon>
        <taxon>Lophotrochozoa</taxon>
        <taxon>Mollusca</taxon>
        <taxon>Gastropoda</taxon>
        <taxon>Heterobranchia</taxon>
        <taxon>Euthyneura</taxon>
        <taxon>Panpulmonata</taxon>
        <taxon>Sacoglossa</taxon>
        <taxon>Placobranchoidea</taxon>
        <taxon>Plakobranchidae</taxon>
        <taxon>Elysia</taxon>
    </lineage>
</organism>
<keyword evidence="2" id="KW-1185">Reference proteome</keyword>
<protein>
    <submittedName>
        <fullName evidence="1">Uncharacterized protein</fullName>
    </submittedName>
</protein>
<gene>
    <name evidence="1" type="ORF">RRG08_042726</name>
</gene>
<proteinExistence type="predicted"/>